<comment type="caution">
    <text evidence="1">The sequence shown here is derived from an EMBL/GenBank/DDBJ whole genome shotgun (WGS) entry which is preliminary data.</text>
</comment>
<sequence>MLNIGFMGQSNSRNFAPHALQVDANPHALEGKKCQSLRGALARTCITKRSDLRKLPLATDTRSEEVSTDKSASYTRSSHFGIISQVQVML</sequence>
<evidence type="ECO:0000313" key="2">
    <source>
        <dbReference type="Proteomes" id="UP000554482"/>
    </source>
</evidence>
<dbReference type="Proteomes" id="UP000554482">
    <property type="component" value="Unassembled WGS sequence"/>
</dbReference>
<gene>
    <name evidence="1" type="ORF">FRX31_025782</name>
</gene>
<name>A0A7J6VJZ3_THATH</name>
<organism evidence="1 2">
    <name type="scientific">Thalictrum thalictroides</name>
    <name type="common">Rue-anemone</name>
    <name type="synonym">Anemone thalictroides</name>
    <dbReference type="NCBI Taxonomy" id="46969"/>
    <lineage>
        <taxon>Eukaryota</taxon>
        <taxon>Viridiplantae</taxon>
        <taxon>Streptophyta</taxon>
        <taxon>Embryophyta</taxon>
        <taxon>Tracheophyta</taxon>
        <taxon>Spermatophyta</taxon>
        <taxon>Magnoliopsida</taxon>
        <taxon>Ranunculales</taxon>
        <taxon>Ranunculaceae</taxon>
        <taxon>Thalictroideae</taxon>
        <taxon>Thalictrum</taxon>
    </lineage>
</organism>
<keyword evidence="2" id="KW-1185">Reference proteome</keyword>
<proteinExistence type="predicted"/>
<protein>
    <submittedName>
        <fullName evidence="1">Uncharacterized protein</fullName>
    </submittedName>
</protein>
<reference evidence="1 2" key="1">
    <citation type="submission" date="2020-06" db="EMBL/GenBank/DDBJ databases">
        <title>Transcriptomic and genomic resources for Thalictrum thalictroides and T. hernandezii: Facilitating candidate gene discovery in an emerging model plant lineage.</title>
        <authorList>
            <person name="Arias T."/>
            <person name="Riano-Pachon D.M."/>
            <person name="Di Stilio V.S."/>
        </authorList>
    </citation>
    <scope>NUCLEOTIDE SEQUENCE [LARGE SCALE GENOMIC DNA]</scope>
    <source>
        <strain evidence="2">cv. WT478/WT964</strain>
        <tissue evidence="1">Leaves</tissue>
    </source>
</reference>
<dbReference type="EMBL" id="JABWDY010031832">
    <property type="protein sequence ID" value="KAF5184632.1"/>
    <property type="molecule type" value="Genomic_DNA"/>
</dbReference>
<dbReference type="AlphaFoldDB" id="A0A7J6VJZ3"/>
<accession>A0A7J6VJZ3</accession>
<evidence type="ECO:0000313" key="1">
    <source>
        <dbReference type="EMBL" id="KAF5184632.1"/>
    </source>
</evidence>